<keyword evidence="2" id="KW-1185">Reference proteome</keyword>
<evidence type="ECO:0000313" key="2">
    <source>
        <dbReference type="Proteomes" id="UP000240542"/>
    </source>
</evidence>
<accession>A0A2P8DJG5</accession>
<dbReference type="EMBL" id="PYGA01000008">
    <property type="protein sequence ID" value="PSK97365.1"/>
    <property type="molecule type" value="Genomic_DNA"/>
</dbReference>
<dbReference type="Pfam" id="PF19939">
    <property type="entry name" value="DUF6401"/>
    <property type="match status" value="1"/>
</dbReference>
<dbReference type="InterPro" id="IPR045647">
    <property type="entry name" value="DUF6401"/>
</dbReference>
<dbReference type="AlphaFoldDB" id="A0A2P8DJG5"/>
<dbReference type="Proteomes" id="UP000240542">
    <property type="component" value="Unassembled WGS sequence"/>
</dbReference>
<proteinExistence type="predicted"/>
<name>A0A2P8DJG5_9ACTN</name>
<gene>
    <name evidence="1" type="ORF">CLV63_10883</name>
</gene>
<evidence type="ECO:0000313" key="1">
    <source>
        <dbReference type="EMBL" id="PSK97365.1"/>
    </source>
</evidence>
<protein>
    <submittedName>
        <fullName evidence="1">Uncharacterized protein</fullName>
    </submittedName>
</protein>
<organism evidence="1 2">
    <name type="scientific">Murinocardiopsis flavida</name>
    <dbReference type="NCBI Taxonomy" id="645275"/>
    <lineage>
        <taxon>Bacteria</taxon>
        <taxon>Bacillati</taxon>
        <taxon>Actinomycetota</taxon>
        <taxon>Actinomycetes</taxon>
        <taxon>Streptosporangiales</taxon>
        <taxon>Nocardiopsidaceae</taxon>
        <taxon>Murinocardiopsis</taxon>
    </lineage>
</organism>
<comment type="caution">
    <text evidence="1">The sequence shown here is derived from an EMBL/GenBank/DDBJ whole genome shotgun (WGS) entry which is preliminary data.</text>
</comment>
<sequence length="128" mass="14498">MRHVPAPPASVDRFPLFPCFSRFTSMRRGLPVECPLSRLWRDFGAFGLYTAAAEPRLTAELDQHAAAVRESIERDGIALSRRSLTHYLHGFLDGCRERGWASDSVEFDWETIRLLAIGRMARESGFVS</sequence>
<reference evidence="1 2" key="1">
    <citation type="submission" date="2018-03" db="EMBL/GenBank/DDBJ databases">
        <title>Genomic Encyclopedia of Archaeal and Bacterial Type Strains, Phase II (KMG-II): from individual species to whole genera.</title>
        <authorList>
            <person name="Goeker M."/>
        </authorList>
    </citation>
    <scope>NUCLEOTIDE SEQUENCE [LARGE SCALE GENOMIC DNA]</scope>
    <source>
        <strain evidence="1 2">DSM 45312</strain>
    </source>
</reference>